<dbReference type="Proteomes" id="UP000618460">
    <property type="component" value="Unassembled WGS sequence"/>
</dbReference>
<feature type="chain" id="PRO_5039564067" evidence="1">
    <location>
        <begin position="25"/>
        <end position="150"/>
    </location>
</feature>
<name>A0A917TTH1_9BACI</name>
<keyword evidence="1" id="KW-0732">Signal</keyword>
<dbReference type="AlphaFoldDB" id="A0A917TTH1"/>
<evidence type="ECO:0000256" key="1">
    <source>
        <dbReference type="SAM" id="SignalP"/>
    </source>
</evidence>
<dbReference type="EMBL" id="BMLG01000016">
    <property type="protein sequence ID" value="GGM37423.1"/>
    <property type="molecule type" value="Genomic_DNA"/>
</dbReference>
<reference evidence="2" key="2">
    <citation type="submission" date="2020-09" db="EMBL/GenBank/DDBJ databases">
        <authorList>
            <person name="Sun Q."/>
            <person name="Zhou Y."/>
        </authorList>
    </citation>
    <scope>NUCLEOTIDE SEQUENCE</scope>
    <source>
        <strain evidence="2">CGMCC 1.6333</strain>
    </source>
</reference>
<dbReference type="OrthoDB" id="2858248at2"/>
<gene>
    <name evidence="2" type="ORF">GCM10011351_24550</name>
</gene>
<keyword evidence="3" id="KW-1185">Reference proteome</keyword>
<evidence type="ECO:0000313" key="2">
    <source>
        <dbReference type="EMBL" id="GGM37423.1"/>
    </source>
</evidence>
<comment type="caution">
    <text evidence="2">The sequence shown here is derived from an EMBL/GenBank/DDBJ whole genome shotgun (WGS) entry which is preliminary data.</text>
</comment>
<organism evidence="2 3">
    <name type="scientific">Paraliobacillus quinghaiensis</name>
    <dbReference type="NCBI Taxonomy" id="470815"/>
    <lineage>
        <taxon>Bacteria</taxon>
        <taxon>Bacillati</taxon>
        <taxon>Bacillota</taxon>
        <taxon>Bacilli</taxon>
        <taxon>Bacillales</taxon>
        <taxon>Bacillaceae</taxon>
        <taxon>Paraliobacillus</taxon>
    </lineage>
</organism>
<reference evidence="2" key="1">
    <citation type="journal article" date="2014" name="Int. J. Syst. Evol. Microbiol.">
        <title>Complete genome sequence of Corynebacterium casei LMG S-19264T (=DSM 44701T), isolated from a smear-ripened cheese.</title>
        <authorList>
            <consortium name="US DOE Joint Genome Institute (JGI-PGF)"/>
            <person name="Walter F."/>
            <person name="Albersmeier A."/>
            <person name="Kalinowski J."/>
            <person name="Ruckert C."/>
        </authorList>
    </citation>
    <scope>NUCLEOTIDE SEQUENCE</scope>
    <source>
        <strain evidence="2">CGMCC 1.6333</strain>
    </source>
</reference>
<accession>A0A917TTH1</accession>
<proteinExistence type="predicted"/>
<sequence>MHKFMFVFLLSALFVLGGFSSSSGEIVKEIEINNGDNSVDLVTSNEKSDMKIIEGVDTVLKSVGALQFTVNNSPEAIEKLNKLGEKLDDDWDIIEEKVEKQFPKDYKNIEDSLYPLIDQAQSDKPNIEEIKQLIKDVNVKLNKFKEKISS</sequence>
<protein>
    <submittedName>
        <fullName evidence="2">Uncharacterized protein</fullName>
    </submittedName>
</protein>
<dbReference type="RefSeq" id="WP_117155965.1">
    <property type="nucleotide sequence ID" value="NZ_BMLG01000016.1"/>
</dbReference>
<evidence type="ECO:0000313" key="3">
    <source>
        <dbReference type="Proteomes" id="UP000618460"/>
    </source>
</evidence>
<feature type="signal peptide" evidence="1">
    <location>
        <begin position="1"/>
        <end position="24"/>
    </location>
</feature>